<proteinExistence type="predicted"/>
<evidence type="ECO:0000313" key="1">
    <source>
        <dbReference type="EMBL" id="EGQ11506.1"/>
    </source>
</evidence>
<protein>
    <submittedName>
        <fullName evidence="1">Uncharacterized protein</fullName>
    </submittedName>
</protein>
<dbReference type="Proteomes" id="UP000007820">
    <property type="component" value="Unassembled WGS sequence"/>
</dbReference>
<accession>F9D768</accession>
<dbReference type="EMBL" id="AFPW01000052">
    <property type="protein sequence ID" value="EGQ11506.1"/>
    <property type="molecule type" value="Genomic_DNA"/>
</dbReference>
<sequence length="64" mass="7680">MLSSHQSFILYFTYIYVKCKNTLLFGNNHVYFKENLVFAYILTFLHKNTKNLVLPVYFNIFASF</sequence>
<dbReference type="AlphaFoldDB" id="F9D768"/>
<gene>
    <name evidence="1" type="ORF">HMPREF9136_2696</name>
</gene>
<organism evidence="1 2">
    <name type="scientific">Prevotella dentalis (strain ATCC 49559 / DSM 3688 / JCM 13448 / NCTC 12043 / ES 2772)</name>
    <name type="common">Mitsuokella dentalis</name>
    <dbReference type="NCBI Taxonomy" id="908937"/>
    <lineage>
        <taxon>Bacteria</taxon>
        <taxon>Pseudomonadati</taxon>
        <taxon>Bacteroidota</taxon>
        <taxon>Bacteroidia</taxon>
        <taxon>Bacteroidales</taxon>
        <taxon>Prevotellaceae</taxon>
        <taxon>Prevotella</taxon>
    </lineage>
</organism>
<name>F9D768_PREDD</name>
<reference evidence="1 2" key="1">
    <citation type="submission" date="2011-04" db="EMBL/GenBank/DDBJ databases">
        <authorList>
            <person name="Muzny D."/>
            <person name="Qin X."/>
            <person name="Deng J."/>
            <person name="Jiang H."/>
            <person name="Liu Y."/>
            <person name="Qu J."/>
            <person name="Song X.-Z."/>
            <person name="Zhang L."/>
            <person name="Thornton R."/>
            <person name="Coyle M."/>
            <person name="Francisco L."/>
            <person name="Jackson L."/>
            <person name="Javaid M."/>
            <person name="Korchina V."/>
            <person name="Kovar C."/>
            <person name="Mata R."/>
            <person name="Mathew T."/>
            <person name="Ngo R."/>
            <person name="Nguyen L."/>
            <person name="Nguyen N."/>
            <person name="Okwuonu G."/>
            <person name="Ongeri F."/>
            <person name="Pham C."/>
            <person name="Simmons D."/>
            <person name="Wilczek-Boney K."/>
            <person name="Hale W."/>
            <person name="Jakkamsetti A."/>
            <person name="Pham P."/>
            <person name="Ruth R."/>
            <person name="San Lucas F."/>
            <person name="Warren J."/>
            <person name="Zhang J."/>
            <person name="Zhao Z."/>
            <person name="Zhou C."/>
            <person name="Zhu D."/>
            <person name="Lee S."/>
            <person name="Bess C."/>
            <person name="Blankenburg K."/>
            <person name="Forbes L."/>
            <person name="Fu Q."/>
            <person name="Gubbala S."/>
            <person name="Hirani K."/>
            <person name="Jayaseelan J.C."/>
            <person name="Lara F."/>
            <person name="Munidasa M."/>
            <person name="Palculict T."/>
            <person name="Patil S."/>
            <person name="Pu L.-L."/>
            <person name="Saada N."/>
            <person name="Tang L."/>
            <person name="Weissenberger G."/>
            <person name="Zhu Y."/>
            <person name="Hemphill L."/>
            <person name="Shang Y."/>
            <person name="Youmans B."/>
            <person name="Ayvaz T."/>
            <person name="Ross M."/>
            <person name="Santibanez J."/>
            <person name="Aqrawi P."/>
            <person name="Gross S."/>
            <person name="Joshi V."/>
            <person name="Fowler G."/>
            <person name="Nazareth L."/>
            <person name="Reid J."/>
            <person name="Worley K."/>
            <person name="Petrosino J."/>
            <person name="Highlander S."/>
            <person name="Gibbs R."/>
        </authorList>
    </citation>
    <scope>NUCLEOTIDE SEQUENCE [LARGE SCALE GENOMIC DNA]</scope>
    <source>
        <strain evidence="1 2">DSM 3688</strain>
    </source>
</reference>
<evidence type="ECO:0000313" key="2">
    <source>
        <dbReference type="Proteomes" id="UP000007820"/>
    </source>
</evidence>
<comment type="caution">
    <text evidence="1">The sequence shown here is derived from an EMBL/GenBank/DDBJ whole genome shotgun (WGS) entry which is preliminary data.</text>
</comment>